<feature type="region of interest" description="Disordered" evidence="1">
    <location>
        <begin position="81"/>
        <end position="101"/>
    </location>
</feature>
<proteinExistence type="predicted"/>
<dbReference type="EMBL" id="AP027731">
    <property type="protein sequence ID" value="BDZ47374.1"/>
    <property type="molecule type" value="Genomic_DNA"/>
</dbReference>
<sequence>MLAELAEGGQRTRVLGGDELAHLDAGETPVALARLGEGVADAPASAISFAIRSSARPEPYCSMQPRAPQPHGRPFGTTRMWPSSAAVPKPPRKRVSSCTMAPPTPVPMVIMTMSLTSRPAPKRNSAQPAALASFSMRIGRPMRSSSSARSGSFRHATFGV</sequence>
<accession>A0ABN6XQV1</accession>
<protein>
    <submittedName>
        <fullName evidence="2">Uncharacterized protein</fullName>
    </submittedName>
</protein>
<gene>
    <name evidence="2" type="ORF">GCM10025866_32830</name>
</gene>
<keyword evidence="3" id="KW-1185">Reference proteome</keyword>
<feature type="compositionally biased region" description="Low complexity" evidence="1">
    <location>
        <begin position="141"/>
        <end position="154"/>
    </location>
</feature>
<reference evidence="3" key="1">
    <citation type="journal article" date="2019" name="Int. J. Syst. Evol. Microbiol.">
        <title>The Global Catalogue of Microorganisms (GCM) 10K type strain sequencing project: providing services to taxonomists for standard genome sequencing and annotation.</title>
        <authorList>
            <consortium name="The Broad Institute Genomics Platform"/>
            <consortium name="The Broad Institute Genome Sequencing Center for Infectious Disease"/>
            <person name="Wu L."/>
            <person name="Ma J."/>
        </authorList>
    </citation>
    <scope>NUCLEOTIDE SEQUENCE [LARGE SCALE GENOMIC DNA]</scope>
    <source>
        <strain evidence="3">NBRC 108725</strain>
    </source>
</reference>
<evidence type="ECO:0000256" key="1">
    <source>
        <dbReference type="SAM" id="MobiDB-lite"/>
    </source>
</evidence>
<evidence type="ECO:0000313" key="3">
    <source>
        <dbReference type="Proteomes" id="UP001321498"/>
    </source>
</evidence>
<dbReference type="Proteomes" id="UP001321498">
    <property type="component" value="Chromosome"/>
</dbReference>
<name>A0ABN6XQV1_9MICO</name>
<organism evidence="2 3">
    <name type="scientific">Naasia aerilata</name>
    <dbReference type="NCBI Taxonomy" id="1162966"/>
    <lineage>
        <taxon>Bacteria</taxon>
        <taxon>Bacillati</taxon>
        <taxon>Actinomycetota</taxon>
        <taxon>Actinomycetes</taxon>
        <taxon>Micrococcales</taxon>
        <taxon>Microbacteriaceae</taxon>
        <taxon>Naasia</taxon>
    </lineage>
</organism>
<feature type="region of interest" description="Disordered" evidence="1">
    <location>
        <begin position="141"/>
        <end position="160"/>
    </location>
</feature>
<evidence type="ECO:0000313" key="2">
    <source>
        <dbReference type="EMBL" id="BDZ47374.1"/>
    </source>
</evidence>